<accession>A0A921IR19</accession>
<dbReference type="EMBL" id="DYVF01000052">
    <property type="protein sequence ID" value="HJG31517.1"/>
    <property type="molecule type" value="Genomic_DNA"/>
</dbReference>
<dbReference type="InterPro" id="IPR017945">
    <property type="entry name" value="DHBP_synth_RibB-like_a/b_dom"/>
</dbReference>
<dbReference type="GO" id="GO:0005524">
    <property type="term" value="F:ATP binding"/>
    <property type="evidence" value="ECO:0007669"/>
    <property type="project" value="UniProtKB-KW"/>
</dbReference>
<keyword evidence="6" id="KW-0819">tRNA processing</keyword>
<dbReference type="PROSITE" id="PS51163">
    <property type="entry name" value="YRDC"/>
    <property type="match status" value="1"/>
</dbReference>
<dbReference type="GO" id="GO:0003725">
    <property type="term" value="F:double-stranded RNA binding"/>
    <property type="evidence" value="ECO:0007669"/>
    <property type="project" value="InterPro"/>
</dbReference>
<evidence type="ECO:0000256" key="6">
    <source>
        <dbReference type="ARBA" id="ARBA00022694"/>
    </source>
</evidence>
<reference evidence="13" key="1">
    <citation type="journal article" date="2021" name="PeerJ">
        <title>Extensive microbial diversity within the chicken gut microbiome revealed by metagenomics and culture.</title>
        <authorList>
            <person name="Gilroy R."/>
            <person name="Ravi A."/>
            <person name="Getino M."/>
            <person name="Pursley I."/>
            <person name="Horton D.L."/>
            <person name="Alikhan N.F."/>
            <person name="Baker D."/>
            <person name="Gharbi K."/>
            <person name="Hall N."/>
            <person name="Watson M."/>
            <person name="Adriaenssens E.M."/>
            <person name="Foster-Nyarko E."/>
            <person name="Jarju S."/>
            <person name="Secka A."/>
            <person name="Antonio M."/>
            <person name="Oren A."/>
            <person name="Chaudhuri R.R."/>
            <person name="La Ragione R."/>
            <person name="Hildebrand F."/>
            <person name="Pallen M.J."/>
        </authorList>
    </citation>
    <scope>NUCLEOTIDE SEQUENCE</scope>
    <source>
        <strain evidence="13">ChiGjej2B2-7701</strain>
    </source>
</reference>
<dbReference type="PANTHER" id="PTHR17490">
    <property type="entry name" value="SUA5"/>
    <property type="match status" value="1"/>
</dbReference>
<dbReference type="SUPFAM" id="SSF55821">
    <property type="entry name" value="YrdC/RibB"/>
    <property type="match status" value="1"/>
</dbReference>
<dbReference type="NCBIfam" id="TIGR00057">
    <property type="entry name" value="L-threonylcarbamoyladenylate synthase"/>
    <property type="match status" value="1"/>
</dbReference>
<proteinExistence type="inferred from homology"/>
<evidence type="ECO:0000256" key="8">
    <source>
        <dbReference type="ARBA" id="ARBA00022741"/>
    </source>
</evidence>
<evidence type="ECO:0000256" key="1">
    <source>
        <dbReference type="ARBA" id="ARBA00004496"/>
    </source>
</evidence>
<dbReference type="GO" id="GO:0061710">
    <property type="term" value="F:L-threonylcarbamoyladenylate synthase"/>
    <property type="evidence" value="ECO:0007669"/>
    <property type="project" value="UniProtKB-EC"/>
</dbReference>
<name>A0A921IR19_9ACTN</name>
<keyword evidence="5" id="KW-0808">Transferase</keyword>
<dbReference type="Proteomes" id="UP000746751">
    <property type="component" value="Unassembled WGS sequence"/>
</dbReference>
<evidence type="ECO:0000256" key="9">
    <source>
        <dbReference type="ARBA" id="ARBA00022840"/>
    </source>
</evidence>
<evidence type="ECO:0000256" key="3">
    <source>
        <dbReference type="ARBA" id="ARBA00012584"/>
    </source>
</evidence>
<gene>
    <name evidence="13" type="ORF">K8U80_09015</name>
</gene>
<dbReference type="Gene3D" id="3.90.870.10">
    <property type="entry name" value="DHBP synthase"/>
    <property type="match status" value="1"/>
</dbReference>
<evidence type="ECO:0000259" key="12">
    <source>
        <dbReference type="PROSITE" id="PS51163"/>
    </source>
</evidence>
<dbReference type="EC" id="2.7.7.87" evidence="3"/>
<dbReference type="Pfam" id="PF01300">
    <property type="entry name" value="Sua5_yciO_yrdC"/>
    <property type="match status" value="1"/>
</dbReference>
<sequence length="232" mass="23992">MQRIYRVGGGSDPHPLAIRDAAQVLTAGGLILTPTETVYGIGVAIGAYASSGDEAPAPETGYGRIFTLKRRDVRQTVPWLVAGERDLDAFGVDVPEGVHVLARAFWPGALTLIVKASDRVPRFMRAADGTVALRASASPVVQALVRACGSPLAVTSANTHGAPAPASFAQVEARILAGVDAAIDAGETVCHDASTIVSLLDGELDIIRQGALSAADIESALASSSVSYRKVH</sequence>
<keyword evidence="8" id="KW-0547">Nucleotide-binding</keyword>
<dbReference type="InterPro" id="IPR050156">
    <property type="entry name" value="TC-AMP_synthase_SUA5"/>
</dbReference>
<comment type="similarity">
    <text evidence="2">Belongs to the SUA5 family.</text>
</comment>
<dbReference type="AlphaFoldDB" id="A0A921IR19"/>
<feature type="domain" description="YrdC-like" evidence="12">
    <location>
        <begin position="15"/>
        <end position="212"/>
    </location>
</feature>
<evidence type="ECO:0000313" key="13">
    <source>
        <dbReference type="EMBL" id="HJG31517.1"/>
    </source>
</evidence>
<reference evidence="13" key="2">
    <citation type="submission" date="2021-09" db="EMBL/GenBank/DDBJ databases">
        <authorList>
            <person name="Gilroy R."/>
        </authorList>
    </citation>
    <scope>NUCLEOTIDE SEQUENCE</scope>
    <source>
        <strain evidence="13">ChiGjej2B2-7701</strain>
    </source>
</reference>
<dbReference type="GO" id="GO:0005737">
    <property type="term" value="C:cytoplasm"/>
    <property type="evidence" value="ECO:0007669"/>
    <property type="project" value="UniProtKB-SubCell"/>
</dbReference>
<evidence type="ECO:0000256" key="7">
    <source>
        <dbReference type="ARBA" id="ARBA00022695"/>
    </source>
</evidence>
<keyword evidence="4" id="KW-0963">Cytoplasm</keyword>
<comment type="subcellular location">
    <subcellularLocation>
        <location evidence="1">Cytoplasm</location>
    </subcellularLocation>
</comment>
<dbReference type="PANTHER" id="PTHR17490:SF16">
    <property type="entry name" value="THREONYLCARBAMOYL-AMP SYNTHASE"/>
    <property type="match status" value="1"/>
</dbReference>
<dbReference type="GO" id="GO:0008033">
    <property type="term" value="P:tRNA processing"/>
    <property type="evidence" value="ECO:0007669"/>
    <property type="project" value="UniProtKB-KW"/>
</dbReference>
<evidence type="ECO:0000256" key="2">
    <source>
        <dbReference type="ARBA" id="ARBA00007663"/>
    </source>
</evidence>
<dbReference type="GO" id="GO:0000049">
    <property type="term" value="F:tRNA binding"/>
    <property type="evidence" value="ECO:0007669"/>
    <property type="project" value="TreeGrafter"/>
</dbReference>
<evidence type="ECO:0000256" key="5">
    <source>
        <dbReference type="ARBA" id="ARBA00022679"/>
    </source>
</evidence>
<evidence type="ECO:0000256" key="10">
    <source>
        <dbReference type="ARBA" id="ARBA00029774"/>
    </source>
</evidence>
<keyword evidence="7" id="KW-0548">Nucleotidyltransferase</keyword>
<evidence type="ECO:0000313" key="14">
    <source>
        <dbReference type="Proteomes" id="UP000746751"/>
    </source>
</evidence>
<evidence type="ECO:0000256" key="4">
    <source>
        <dbReference type="ARBA" id="ARBA00022490"/>
    </source>
</evidence>
<dbReference type="GO" id="GO:0006450">
    <property type="term" value="P:regulation of translational fidelity"/>
    <property type="evidence" value="ECO:0007669"/>
    <property type="project" value="TreeGrafter"/>
</dbReference>
<evidence type="ECO:0000256" key="11">
    <source>
        <dbReference type="ARBA" id="ARBA00048366"/>
    </source>
</evidence>
<comment type="caution">
    <text evidence="13">The sequence shown here is derived from an EMBL/GenBank/DDBJ whole genome shotgun (WGS) entry which is preliminary data.</text>
</comment>
<protein>
    <recommendedName>
        <fullName evidence="10">L-threonylcarbamoyladenylate synthase</fullName>
        <ecNumber evidence="3">2.7.7.87</ecNumber>
    </recommendedName>
    <alternativeName>
        <fullName evidence="10">L-threonylcarbamoyladenylate synthase</fullName>
    </alternativeName>
</protein>
<dbReference type="InterPro" id="IPR006070">
    <property type="entry name" value="Sua5-like_dom"/>
</dbReference>
<organism evidence="13 14">
    <name type="scientific">Collinsella ihumii</name>
    <dbReference type="NCBI Taxonomy" id="1720204"/>
    <lineage>
        <taxon>Bacteria</taxon>
        <taxon>Bacillati</taxon>
        <taxon>Actinomycetota</taxon>
        <taxon>Coriobacteriia</taxon>
        <taxon>Coriobacteriales</taxon>
        <taxon>Coriobacteriaceae</taxon>
        <taxon>Collinsella</taxon>
    </lineage>
</organism>
<keyword evidence="9" id="KW-0067">ATP-binding</keyword>
<comment type="catalytic activity">
    <reaction evidence="11">
        <text>L-threonine + hydrogencarbonate + ATP = L-threonylcarbamoyladenylate + diphosphate + H2O</text>
        <dbReference type="Rhea" id="RHEA:36407"/>
        <dbReference type="ChEBI" id="CHEBI:15377"/>
        <dbReference type="ChEBI" id="CHEBI:17544"/>
        <dbReference type="ChEBI" id="CHEBI:30616"/>
        <dbReference type="ChEBI" id="CHEBI:33019"/>
        <dbReference type="ChEBI" id="CHEBI:57926"/>
        <dbReference type="ChEBI" id="CHEBI:73682"/>
        <dbReference type="EC" id="2.7.7.87"/>
    </reaction>
</comment>